<dbReference type="InterPro" id="IPR010445">
    <property type="entry name" value="LapA_dom"/>
</dbReference>
<keyword evidence="9" id="KW-1185">Reference proteome</keyword>
<name>A0A2T7G937_9RHOB</name>
<sequence length="117" mass="13096">MRYIRYASIAIFALALILIALANRVMVPVRLVPQDLTGFTALNPATEVPLFVVIFGGILAGLILGFIWEWIREAGERAAAARQAREMQRLRAEIKRLKRDKHEGNDEVIAILDDGRA</sequence>
<dbReference type="EMBL" id="QCYH01000002">
    <property type="protein sequence ID" value="PVA10921.1"/>
    <property type="molecule type" value="Genomic_DNA"/>
</dbReference>
<keyword evidence="3 6" id="KW-1133">Transmembrane helix</keyword>
<evidence type="ECO:0000256" key="4">
    <source>
        <dbReference type="ARBA" id="ARBA00023136"/>
    </source>
</evidence>
<evidence type="ECO:0000256" key="1">
    <source>
        <dbReference type="ARBA" id="ARBA00022475"/>
    </source>
</evidence>
<keyword evidence="1" id="KW-1003">Cell membrane</keyword>
<keyword evidence="5" id="KW-0175">Coiled coil</keyword>
<accession>A0A2T7G937</accession>
<keyword evidence="2 6" id="KW-0812">Transmembrane</keyword>
<organism evidence="8 9">
    <name type="scientific">Pelagivirga sediminicola</name>
    <dbReference type="NCBI Taxonomy" id="2170575"/>
    <lineage>
        <taxon>Bacteria</taxon>
        <taxon>Pseudomonadati</taxon>
        <taxon>Pseudomonadota</taxon>
        <taxon>Alphaproteobacteria</taxon>
        <taxon>Rhodobacterales</taxon>
        <taxon>Paracoccaceae</taxon>
        <taxon>Pelagivirga</taxon>
    </lineage>
</organism>
<dbReference type="OrthoDB" id="7689797at2"/>
<feature type="domain" description="Lipopolysaccharide assembly protein A" evidence="7">
    <location>
        <begin position="46"/>
        <end position="99"/>
    </location>
</feature>
<evidence type="ECO:0000256" key="3">
    <source>
        <dbReference type="ARBA" id="ARBA00022989"/>
    </source>
</evidence>
<evidence type="ECO:0000313" key="9">
    <source>
        <dbReference type="Proteomes" id="UP000244446"/>
    </source>
</evidence>
<evidence type="ECO:0000313" key="8">
    <source>
        <dbReference type="EMBL" id="PVA10921.1"/>
    </source>
</evidence>
<evidence type="ECO:0000256" key="5">
    <source>
        <dbReference type="SAM" id="Coils"/>
    </source>
</evidence>
<evidence type="ECO:0000259" key="7">
    <source>
        <dbReference type="Pfam" id="PF06305"/>
    </source>
</evidence>
<keyword evidence="4 6" id="KW-0472">Membrane</keyword>
<proteinExistence type="predicted"/>
<evidence type="ECO:0000256" key="2">
    <source>
        <dbReference type="ARBA" id="ARBA00022692"/>
    </source>
</evidence>
<evidence type="ECO:0000256" key="6">
    <source>
        <dbReference type="SAM" id="Phobius"/>
    </source>
</evidence>
<feature type="transmembrane region" description="Helical" evidence="6">
    <location>
        <begin position="48"/>
        <end position="68"/>
    </location>
</feature>
<dbReference type="Pfam" id="PF06305">
    <property type="entry name" value="LapA_dom"/>
    <property type="match status" value="1"/>
</dbReference>
<reference evidence="8 9" key="1">
    <citation type="submission" date="2018-04" db="EMBL/GenBank/DDBJ databases">
        <title>Pelagivirga bohaiensis gen. nov., sp. nov., a bacterium isolated from the Bohai Sea.</title>
        <authorList>
            <person name="Ji X."/>
        </authorList>
    </citation>
    <scope>NUCLEOTIDE SEQUENCE [LARGE SCALE GENOMIC DNA]</scope>
    <source>
        <strain evidence="8 9">BH-SD19</strain>
    </source>
</reference>
<comment type="caution">
    <text evidence="8">The sequence shown here is derived from an EMBL/GenBank/DDBJ whole genome shotgun (WGS) entry which is preliminary data.</text>
</comment>
<dbReference type="RefSeq" id="WP_108690895.1">
    <property type="nucleotide sequence ID" value="NZ_QCYH01000002.1"/>
</dbReference>
<dbReference type="AlphaFoldDB" id="A0A2T7G937"/>
<dbReference type="Proteomes" id="UP000244446">
    <property type="component" value="Unassembled WGS sequence"/>
</dbReference>
<protein>
    <submittedName>
        <fullName evidence="8">DUF1049 domain-containing protein</fullName>
    </submittedName>
</protein>
<feature type="coiled-coil region" evidence="5">
    <location>
        <begin position="80"/>
        <end position="107"/>
    </location>
</feature>
<gene>
    <name evidence="8" type="ORF">DC366_03790</name>
</gene>